<dbReference type="EMBL" id="KL367490">
    <property type="protein sequence ID" value="KFD70152.1"/>
    <property type="molecule type" value="Genomic_DNA"/>
</dbReference>
<sequence length="168" mass="18518">LNRRPTKRSDAQLSCERHCPALFACGLSELLDAIVRILHLNHHCCIRCASNLHLKRSSIPTISAEQRDKQTYPRGETAFSSKVSDGTTEWPAAFQANGLSSVGNSEELLDDREGRNSQQQGTVRLLNIGPASYVALNQRITYVRSTGTWERKGNDAETSDEAATLCST</sequence>
<feature type="non-terminal residue" evidence="1">
    <location>
        <position position="1"/>
    </location>
</feature>
<dbReference type="AlphaFoldDB" id="A0A085LX92"/>
<name>A0A085LX92_9BILA</name>
<dbReference type="EMBL" id="KL363267">
    <property type="protein sequence ID" value="KFD49588.1"/>
    <property type="molecule type" value="Genomic_DNA"/>
</dbReference>
<dbReference type="Proteomes" id="UP000030764">
    <property type="component" value="Unassembled WGS sequence"/>
</dbReference>
<evidence type="ECO:0000313" key="1">
    <source>
        <dbReference type="EMBL" id="KFD49588.1"/>
    </source>
</evidence>
<reference evidence="1 3" key="1">
    <citation type="journal article" date="2014" name="Nat. Genet.">
        <title>Genome and transcriptome of the porcine whipworm Trichuris suis.</title>
        <authorList>
            <person name="Jex A.R."/>
            <person name="Nejsum P."/>
            <person name="Schwarz E.M."/>
            <person name="Hu L."/>
            <person name="Young N.D."/>
            <person name="Hall R.S."/>
            <person name="Korhonen P.K."/>
            <person name="Liao S."/>
            <person name="Thamsborg S."/>
            <person name="Xia J."/>
            <person name="Xu P."/>
            <person name="Wang S."/>
            <person name="Scheerlinck J.P."/>
            <person name="Hofmann A."/>
            <person name="Sternberg P.W."/>
            <person name="Wang J."/>
            <person name="Gasser R.B."/>
        </authorList>
    </citation>
    <scope>NUCLEOTIDE SEQUENCE [LARGE SCALE GENOMIC DNA]</scope>
    <source>
        <strain evidence="2">DCEP-RM93F</strain>
        <strain evidence="1">DCEP-RM93M</strain>
    </source>
</reference>
<proteinExistence type="predicted"/>
<organism evidence="1 3">
    <name type="scientific">Trichuris suis</name>
    <name type="common">pig whipworm</name>
    <dbReference type="NCBI Taxonomy" id="68888"/>
    <lineage>
        <taxon>Eukaryota</taxon>
        <taxon>Metazoa</taxon>
        <taxon>Ecdysozoa</taxon>
        <taxon>Nematoda</taxon>
        <taxon>Enoplea</taxon>
        <taxon>Dorylaimia</taxon>
        <taxon>Trichinellida</taxon>
        <taxon>Trichuridae</taxon>
        <taxon>Trichuris</taxon>
    </lineage>
</organism>
<dbReference type="Proteomes" id="UP000030758">
    <property type="component" value="Unassembled WGS sequence"/>
</dbReference>
<evidence type="ECO:0000313" key="3">
    <source>
        <dbReference type="Proteomes" id="UP000030764"/>
    </source>
</evidence>
<gene>
    <name evidence="1" type="ORF">M513_09531</name>
    <name evidence="2" type="ORF">M514_09531</name>
</gene>
<evidence type="ECO:0000313" key="2">
    <source>
        <dbReference type="EMBL" id="KFD70152.1"/>
    </source>
</evidence>
<keyword evidence="3" id="KW-1185">Reference proteome</keyword>
<protein>
    <submittedName>
        <fullName evidence="1">Uncharacterized protein</fullName>
    </submittedName>
</protein>
<accession>A0A085LX92</accession>